<organism evidence="2 3">
    <name type="scientific">Triparma verrucosa</name>
    <dbReference type="NCBI Taxonomy" id="1606542"/>
    <lineage>
        <taxon>Eukaryota</taxon>
        <taxon>Sar</taxon>
        <taxon>Stramenopiles</taxon>
        <taxon>Ochrophyta</taxon>
        <taxon>Bolidophyceae</taxon>
        <taxon>Parmales</taxon>
        <taxon>Triparmaceae</taxon>
        <taxon>Triparma</taxon>
    </lineage>
</organism>
<name>A0A9W7EPM9_9STRA</name>
<keyword evidence="1" id="KW-0812">Transmembrane</keyword>
<keyword evidence="1" id="KW-0472">Membrane</keyword>
<gene>
    <name evidence="2" type="ORF">TrVE_jg7342</name>
</gene>
<keyword evidence="1" id="KW-1133">Transmembrane helix</keyword>
<sequence>MSTAAINLPKSLALRYALTGWAFFITENTVLSHNRTYLISEIFNNDETAYHYFYGTLSTVATGLTLHGYMKCRNAGPFRVVGRGWLGLALGLQGLGLVGLSQMAPRLQVPFGYGPGGGARGGGGEVGGGIGPNVSSSKFQIRCPFDFTTSDHDLVSGVGRVSRHSQLWSFASFSLGAAAATASLPQALCLSGPLAVAFIGGAHQDYRFRRGWGGVLTEEMDERTSNVPFLAMVMGKQGGVGEVFGKMVEEGKGLNAGVAILTAGALALRRGRM</sequence>
<proteinExistence type="predicted"/>
<dbReference type="Proteomes" id="UP001165160">
    <property type="component" value="Unassembled WGS sequence"/>
</dbReference>
<feature type="transmembrane region" description="Helical" evidence="1">
    <location>
        <begin position="81"/>
        <end position="100"/>
    </location>
</feature>
<feature type="transmembrane region" description="Helical" evidence="1">
    <location>
        <begin position="12"/>
        <end position="31"/>
    </location>
</feature>
<evidence type="ECO:0000256" key="1">
    <source>
        <dbReference type="SAM" id="Phobius"/>
    </source>
</evidence>
<evidence type="ECO:0000313" key="3">
    <source>
        <dbReference type="Proteomes" id="UP001165160"/>
    </source>
</evidence>
<feature type="transmembrane region" description="Helical" evidence="1">
    <location>
        <begin position="51"/>
        <end position="69"/>
    </location>
</feature>
<evidence type="ECO:0000313" key="2">
    <source>
        <dbReference type="EMBL" id="GMH88309.1"/>
    </source>
</evidence>
<keyword evidence="3" id="KW-1185">Reference proteome</keyword>
<dbReference type="AlphaFoldDB" id="A0A9W7EPM9"/>
<comment type="caution">
    <text evidence="2">The sequence shown here is derived from an EMBL/GenBank/DDBJ whole genome shotgun (WGS) entry which is preliminary data.</text>
</comment>
<protein>
    <submittedName>
        <fullName evidence="2">Uncharacterized protein</fullName>
    </submittedName>
</protein>
<accession>A0A9W7EPM9</accession>
<dbReference type="EMBL" id="BRXX01000081">
    <property type="protein sequence ID" value="GMH88309.1"/>
    <property type="molecule type" value="Genomic_DNA"/>
</dbReference>
<reference evidence="3" key="1">
    <citation type="journal article" date="2023" name="Commun. Biol.">
        <title>Genome analysis of Parmales, the sister group of diatoms, reveals the evolutionary specialization of diatoms from phago-mixotrophs to photoautotrophs.</title>
        <authorList>
            <person name="Ban H."/>
            <person name="Sato S."/>
            <person name="Yoshikawa S."/>
            <person name="Yamada K."/>
            <person name="Nakamura Y."/>
            <person name="Ichinomiya M."/>
            <person name="Sato N."/>
            <person name="Blanc-Mathieu R."/>
            <person name="Endo H."/>
            <person name="Kuwata A."/>
            <person name="Ogata H."/>
        </authorList>
    </citation>
    <scope>NUCLEOTIDE SEQUENCE [LARGE SCALE GENOMIC DNA]</scope>
    <source>
        <strain evidence="3">NIES 3699</strain>
    </source>
</reference>